<dbReference type="OrthoDB" id="8480522at2"/>
<dbReference type="InterPro" id="IPR056926">
    <property type="entry name" value="FLQE3_permease"/>
</dbReference>
<dbReference type="AlphaFoldDB" id="A0A3D9KU63"/>
<feature type="transmembrane region" description="Helical" evidence="1">
    <location>
        <begin position="44"/>
        <end position="68"/>
    </location>
</feature>
<keyword evidence="1" id="KW-1133">Transmembrane helix</keyword>
<reference evidence="2 3" key="1">
    <citation type="submission" date="2018-07" db="EMBL/GenBank/DDBJ databases">
        <title>Genomic Encyclopedia of Type Strains, Phase III (KMG-III): the genomes of soil and plant-associated and newly described type strains.</title>
        <authorList>
            <person name="Whitman W."/>
        </authorList>
    </citation>
    <scope>NUCLEOTIDE SEQUENCE [LARGE SCALE GENOMIC DNA]</scope>
    <source>
        <strain evidence="2 3">CECT 7287</strain>
    </source>
</reference>
<keyword evidence="1" id="KW-0812">Transmembrane</keyword>
<feature type="transmembrane region" description="Helical" evidence="1">
    <location>
        <begin position="199"/>
        <end position="219"/>
    </location>
</feature>
<keyword evidence="1" id="KW-0472">Membrane</keyword>
<feature type="transmembrane region" description="Helical" evidence="1">
    <location>
        <begin position="89"/>
        <end position="107"/>
    </location>
</feature>
<feature type="transmembrane region" description="Helical" evidence="1">
    <location>
        <begin position="119"/>
        <end position="143"/>
    </location>
</feature>
<dbReference type="RefSeq" id="WP_116058664.1">
    <property type="nucleotide sequence ID" value="NZ_QRDZ01000001.1"/>
</dbReference>
<feature type="transmembrane region" description="Helical" evidence="1">
    <location>
        <begin position="155"/>
        <end position="179"/>
    </location>
</feature>
<dbReference type="Proteomes" id="UP000256977">
    <property type="component" value="Unassembled WGS sequence"/>
</dbReference>
<comment type="caution">
    <text evidence="2">The sequence shown here is derived from an EMBL/GenBank/DDBJ whole genome shotgun (WGS) entry which is preliminary data.</text>
</comment>
<gene>
    <name evidence="2" type="ORF">DFP98_101176</name>
</gene>
<evidence type="ECO:0000256" key="1">
    <source>
        <dbReference type="SAM" id="Phobius"/>
    </source>
</evidence>
<sequence>MRPWKLFLFDVRFQWKQRFYFVYVFICAVYVGLLHTIPDSYVDTTLVLLTFSDPSALGLLLAGGIVLLERDMGIWSSLFATPIKLAEYLLAKCLSLGLLSLAAAFAIHLPVGGWPTAPIYFSLGVLLTSCLFTLIGIATSILSQSINGFLIRSQAYSLVFIFPVLGYLNVFDMPLYRLLPTHGSLLLMSGSLYPLSHGEGAYAIAILIVWIAIAGFLTIRLLSATVRYADGGHRHEQV</sequence>
<proteinExistence type="predicted"/>
<evidence type="ECO:0000313" key="2">
    <source>
        <dbReference type="EMBL" id="RED89205.1"/>
    </source>
</evidence>
<accession>A0A3D9KU63</accession>
<dbReference type="EMBL" id="QRDZ01000001">
    <property type="protein sequence ID" value="RED89205.1"/>
    <property type="molecule type" value="Genomic_DNA"/>
</dbReference>
<evidence type="ECO:0000313" key="3">
    <source>
        <dbReference type="Proteomes" id="UP000256977"/>
    </source>
</evidence>
<keyword evidence="3" id="KW-1185">Reference proteome</keyword>
<protein>
    <submittedName>
        <fullName evidence="2">Fluoroquinolone transport system permease protein</fullName>
    </submittedName>
</protein>
<name>A0A3D9KU63_9BACL</name>
<feature type="transmembrane region" description="Helical" evidence="1">
    <location>
        <begin position="20"/>
        <end position="38"/>
    </location>
</feature>
<organism evidence="2 3">
    <name type="scientific">Cohnella phaseoli</name>
    <dbReference type="NCBI Taxonomy" id="456490"/>
    <lineage>
        <taxon>Bacteria</taxon>
        <taxon>Bacillati</taxon>
        <taxon>Bacillota</taxon>
        <taxon>Bacilli</taxon>
        <taxon>Bacillales</taxon>
        <taxon>Paenibacillaceae</taxon>
        <taxon>Cohnella</taxon>
    </lineage>
</organism>
<dbReference type="Pfam" id="PF24686">
    <property type="entry name" value="FLQE3_permease"/>
    <property type="match status" value="1"/>
</dbReference>